<feature type="transmembrane region" description="Helical" evidence="14">
    <location>
        <begin position="236"/>
        <end position="254"/>
    </location>
</feature>
<comment type="similarity">
    <text evidence="2 14">Belongs to the UppP family.</text>
</comment>
<dbReference type="GO" id="GO:0071555">
    <property type="term" value="P:cell wall organization"/>
    <property type="evidence" value="ECO:0007669"/>
    <property type="project" value="UniProtKB-KW"/>
</dbReference>
<dbReference type="EMBL" id="JSAM01000099">
    <property type="protein sequence ID" value="KIA76896.1"/>
    <property type="molecule type" value="Genomic_DNA"/>
</dbReference>
<evidence type="ECO:0000256" key="7">
    <source>
        <dbReference type="ARBA" id="ARBA00022801"/>
    </source>
</evidence>
<gene>
    <name evidence="14 15" type="primary">uppP</name>
    <name evidence="15" type="ORF">DB43_HD00220</name>
</gene>
<feature type="transmembrane region" description="Helical" evidence="14">
    <location>
        <begin position="105"/>
        <end position="123"/>
    </location>
</feature>
<organism evidence="15 16">
    <name type="scientific">Parachlamydia acanthamoebae</name>
    <dbReference type="NCBI Taxonomy" id="83552"/>
    <lineage>
        <taxon>Bacteria</taxon>
        <taxon>Pseudomonadati</taxon>
        <taxon>Chlamydiota</taxon>
        <taxon>Chlamydiia</taxon>
        <taxon>Parachlamydiales</taxon>
        <taxon>Parachlamydiaceae</taxon>
        <taxon>Parachlamydia</taxon>
    </lineage>
</organism>
<dbReference type="RefSeq" id="WP_006341417.1">
    <property type="nucleotide sequence ID" value="NZ_BAWW01000025.1"/>
</dbReference>
<keyword evidence="14" id="KW-0961">Cell wall biogenesis/degradation</keyword>
<evidence type="ECO:0000256" key="6">
    <source>
        <dbReference type="ARBA" id="ARBA00022692"/>
    </source>
</evidence>
<keyword evidence="9 14" id="KW-0472">Membrane</keyword>
<dbReference type="GO" id="GO:0009252">
    <property type="term" value="P:peptidoglycan biosynthetic process"/>
    <property type="evidence" value="ECO:0007669"/>
    <property type="project" value="UniProtKB-KW"/>
</dbReference>
<evidence type="ECO:0000313" key="15">
    <source>
        <dbReference type="EMBL" id="KIA76896.1"/>
    </source>
</evidence>
<keyword evidence="8 14" id="KW-1133">Transmembrane helix</keyword>
<dbReference type="Proteomes" id="UP000031307">
    <property type="component" value="Unassembled WGS sequence"/>
</dbReference>
<dbReference type="PANTHER" id="PTHR30622:SF2">
    <property type="entry name" value="UNDECAPRENYL-DIPHOSPHATASE"/>
    <property type="match status" value="1"/>
</dbReference>
<evidence type="ECO:0000256" key="3">
    <source>
        <dbReference type="ARBA" id="ARBA00012374"/>
    </source>
</evidence>
<comment type="subcellular location">
    <subcellularLocation>
        <location evidence="1 14">Cell membrane</location>
        <topology evidence="1 14">Multi-pass membrane protein</topology>
    </subcellularLocation>
</comment>
<keyword evidence="14" id="KW-0133">Cell shape</keyword>
<protein>
    <recommendedName>
        <fullName evidence="4 14">Undecaprenyl-diphosphatase</fullName>
        <ecNumber evidence="3 14">3.6.1.27</ecNumber>
    </recommendedName>
    <alternativeName>
        <fullName evidence="12 14">Bacitracin resistance protein</fullName>
    </alternativeName>
    <alternativeName>
        <fullName evidence="11 14">Undecaprenyl pyrophosphate phosphatase</fullName>
    </alternativeName>
</protein>
<dbReference type="AlphaFoldDB" id="A0A0C1BZM6"/>
<comment type="function">
    <text evidence="14">Catalyzes the dephosphorylation of undecaprenyl diphosphate (UPP). Confers resistance to bacitracin.</text>
</comment>
<evidence type="ECO:0000256" key="9">
    <source>
        <dbReference type="ARBA" id="ARBA00023136"/>
    </source>
</evidence>
<evidence type="ECO:0000256" key="8">
    <source>
        <dbReference type="ARBA" id="ARBA00022989"/>
    </source>
</evidence>
<evidence type="ECO:0000256" key="10">
    <source>
        <dbReference type="ARBA" id="ARBA00023251"/>
    </source>
</evidence>
<dbReference type="Pfam" id="PF02673">
    <property type="entry name" value="BacA"/>
    <property type="match status" value="1"/>
</dbReference>
<feature type="transmembrane region" description="Helical" evidence="14">
    <location>
        <begin position="76"/>
        <end position="93"/>
    </location>
</feature>
<comment type="miscellaneous">
    <text evidence="14">Bacitracin is thought to be involved in the inhibition of peptidoglycan synthesis by sequestering undecaprenyl diphosphate, thereby reducing the pool of lipid carrier available.</text>
</comment>
<feature type="transmembrane region" description="Helical" evidence="14">
    <location>
        <begin position="135"/>
        <end position="151"/>
    </location>
</feature>
<comment type="catalytic activity">
    <reaction evidence="13 14">
        <text>di-trans,octa-cis-undecaprenyl diphosphate + H2O = di-trans,octa-cis-undecaprenyl phosphate + phosphate + H(+)</text>
        <dbReference type="Rhea" id="RHEA:28094"/>
        <dbReference type="ChEBI" id="CHEBI:15377"/>
        <dbReference type="ChEBI" id="CHEBI:15378"/>
        <dbReference type="ChEBI" id="CHEBI:43474"/>
        <dbReference type="ChEBI" id="CHEBI:58405"/>
        <dbReference type="ChEBI" id="CHEBI:60392"/>
        <dbReference type="EC" id="3.6.1.27"/>
    </reaction>
</comment>
<dbReference type="GO" id="GO:0046677">
    <property type="term" value="P:response to antibiotic"/>
    <property type="evidence" value="ECO:0007669"/>
    <property type="project" value="UniProtKB-UniRule"/>
</dbReference>
<dbReference type="GO" id="GO:0005886">
    <property type="term" value="C:plasma membrane"/>
    <property type="evidence" value="ECO:0007669"/>
    <property type="project" value="UniProtKB-SubCell"/>
</dbReference>
<evidence type="ECO:0000256" key="5">
    <source>
        <dbReference type="ARBA" id="ARBA00022475"/>
    </source>
</evidence>
<name>A0A0C1BZM6_9BACT</name>
<sequence>MSTLEAIFLGIIQGLTEFLPVSSSGHLKLMQTLMGLQNLDQYILFDLVCHLGTLCAILFFFSKEIKETFTSNRTRLLQITLATLPLFPLVIFLKPIESIYQKPHLLGFFFLITSLLLFLGVRYQKETPPKHPWKTPFLIGCFQALAIFPGISRSGATISGAQLLGWNIRDALTFSFLMAIPAILGGIAVETLKLMTTASAAPSISLSAYAAGLLTSLCVGYASLFFLQKIAMHHRFIYFAWYCFALGIFAIIYFNF</sequence>
<proteinExistence type="inferred from homology"/>
<reference evidence="15 16" key="1">
    <citation type="journal article" date="2014" name="Mol. Biol. Evol.">
        <title>Massive expansion of Ubiquitination-related gene families within the Chlamydiae.</title>
        <authorList>
            <person name="Domman D."/>
            <person name="Collingro A."/>
            <person name="Lagkouvardos I."/>
            <person name="Gehre L."/>
            <person name="Weinmaier T."/>
            <person name="Rattei T."/>
            <person name="Subtil A."/>
            <person name="Horn M."/>
        </authorList>
    </citation>
    <scope>NUCLEOTIDE SEQUENCE [LARGE SCALE GENOMIC DNA]</scope>
    <source>
        <strain evidence="15 16">OEW1</strain>
    </source>
</reference>
<keyword evidence="7 14" id="KW-0378">Hydrolase</keyword>
<evidence type="ECO:0000256" key="12">
    <source>
        <dbReference type="ARBA" id="ARBA00032932"/>
    </source>
</evidence>
<evidence type="ECO:0000256" key="11">
    <source>
        <dbReference type="ARBA" id="ARBA00032707"/>
    </source>
</evidence>
<dbReference type="PATRIC" id="fig|83552.4.peg.1957"/>
<feature type="transmembrane region" description="Helical" evidence="14">
    <location>
        <begin position="171"/>
        <end position="189"/>
    </location>
</feature>
<dbReference type="HAMAP" id="MF_01006">
    <property type="entry name" value="Undec_diphosphatase"/>
    <property type="match status" value="1"/>
</dbReference>
<dbReference type="GO" id="GO:0050380">
    <property type="term" value="F:undecaprenyl-diphosphatase activity"/>
    <property type="evidence" value="ECO:0007669"/>
    <property type="project" value="UniProtKB-UniRule"/>
</dbReference>
<comment type="caution">
    <text evidence="15">The sequence shown here is derived from an EMBL/GenBank/DDBJ whole genome shotgun (WGS) entry which is preliminary data.</text>
</comment>
<keyword evidence="5 14" id="KW-1003">Cell membrane</keyword>
<keyword evidence="14" id="KW-0573">Peptidoglycan synthesis</keyword>
<evidence type="ECO:0000256" key="13">
    <source>
        <dbReference type="ARBA" id="ARBA00047594"/>
    </source>
</evidence>
<dbReference type="PANTHER" id="PTHR30622">
    <property type="entry name" value="UNDECAPRENYL-DIPHOSPHATASE"/>
    <property type="match status" value="1"/>
</dbReference>
<evidence type="ECO:0000256" key="4">
    <source>
        <dbReference type="ARBA" id="ARBA00021581"/>
    </source>
</evidence>
<dbReference type="EC" id="3.6.1.27" evidence="3 14"/>
<dbReference type="InterPro" id="IPR003824">
    <property type="entry name" value="UppP"/>
</dbReference>
<evidence type="ECO:0000256" key="14">
    <source>
        <dbReference type="HAMAP-Rule" id="MF_01006"/>
    </source>
</evidence>
<keyword evidence="6 14" id="KW-0812">Transmembrane</keyword>
<dbReference type="GO" id="GO:0008360">
    <property type="term" value="P:regulation of cell shape"/>
    <property type="evidence" value="ECO:0007669"/>
    <property type="project" value="UniProtKB-KW"/>
</dbReference>
<feature type="transmembrane region" description="Helical" evidence="14">
    <location>
        <begin position="209"/>
        <end position="227"/>
    </location>
</feature>
<evidence type="ECO:0000256" key="1">
    <source>
        <dbReference type="ARBA" id="ARBA00004651"/>
    </source>
</evidence>
<evidence type="ECO:0000313" key="16">
    <source>
        <dbReference type="Proteomes" id="UP000031307"/>
    </source>
</evidence>
<keyword evidence="10 14" id="KW-0046">Antibiotic resistance</keyword>
<dbReference type="OMA" id="FIIIENR"/>
<feature type="transmembrane region" description="Helical" evidence="14">
    <location>
        <begin position="42"/>
        <end position="61"/>
    </location>
</feature>
<accession>A0A0C1BZM6</accession>
<evidence type="ECO:0000256" key="2">
    <source>
        <dbReference type="ARBA" id="ARBA00010621"/>
    </source>
</evidence>